<proteinExistence type="predicted"/>
<sequence length="259" mass="28540">MVVNLIEWSDKFVEAEKQREGIEPLTEQLEHFTLKDAYSIQLEVIHKKVIAGDQITGKKIGLTSEAMQKLLKVDEPDYGHLLESMELKNNELDCSECLKPRVEAEVAFVMKEDLKGPNVTAEDVINATDYVLASIEVVDSRIKNWNIKLLDTIADNASSAKYVLGEKKRTLDEIDLPAVHMDFYKNGELINSGKGSDVLGNPASCVAWLVNKLADFNIGLKKGEIVLSGALSSALDAAEGDIFVADFGDTLGKVELICR</sequence>
<dbReference type="RefSeq" id="WP_036154366.1">
    <property type="nucleotide sequence ID" value="NZ_AVCX01000006.1"/>
</dbReference>
<feature type="domain" description="Fumarylacetoacetase-like C-terminal" evidence="2">
    <location>
        <begin position="98"/>
        <end position="252"/>
    </location>
</feature>
<dbReference type="SUPFAM" id="SSF56529">
    <property type="entry name" value="FAH"/>
    <property type="match status" value="1"/>
</dbReference>
<evidence type="ECO:0000259" key="2">
    <source>
        <dbReference type="Pfam" id="PF01557"/>
    </source>
</evidence>
<dbReference type="GO" id="GO:0005737">
    <property type="term" value="C:cytoplasm"/>
    <property type="evidence" value="ECO:0007669"/>
    <property type="project" value="TreeGrafter"/>
</dbReference>
<evidence type="ECO:0000313" key="3">
    <source>
        <dbReference type="EMBL" id="KGR84914.1"/>
    </source>
</evidence>
<dbReference type="InterPro" id="IPR050772">
    <property type="entry name" value="Hydratase-Decarb/MhpD_sf"/>
</dbReference>
<dbReference type="PANTHER" id="PTHR30143">
    <property type="entry name" value="ACID HYDRATASE"/>
    <property type="match status" value="1"/>
</dbReference>
<gene>
    <name evidence="3" type="ORF">CD32_10665</name>
</gene>
<dbReference type="PANTHER" id="PTHR30143:SF0">
    <property type="entry name" value="2-KETO-4-PENTENOATE HYDRATASE"/>
    <property type="match status" value="1"/>
</dbReference>
<dbReference type="Gene3D" id="3.90.850.10">
    <property type="entry name" value="Fumarylacetoacetase-like, C-terminal domain"/>
    <property type="match status" value="1"/>
</dbReference>
<dbReference type="AlphaFoldDB" id="A0A0A3IJK2"/>
<keyword evidence="1" id="KW-0456">Lyase</keyword>
<dbReference type="InterPro" id="IPR036663">
    <property type="entry name" value="Fumarylacetoacetase_C_sf"/>
</dbReference>
<dbReference type="STRING" id="1220589.CD32_10665"/>
<accession>A0A0A3IJK2</accession>
<keyword evidence="4" id="KW-1185">Reference proteome</keyword>
<name>A0A0A3IJK2_9BACI</name>
<dbReference type="InterPro" id="IPR011234">
    <property type="entry name" value="Fumarylacetoacetase-like_C"/>
</dbReference>
<comment type="caution">
    <text evidence="3">The sequence shown here is derived from an EMBL/GenBank/DDBJ whole genome shotgun (WGS) entry which is preliminary data.</text>
</comment>
<evidence type="ECO:0000313" key="4">
    <source>
        <dbReference type="Proteomes" id="UP000030437"/>
    </source>
</evidence>
<organism evidence="3 4">
    <name type="scientific">Lysinibacillus odysseyi 34hs-1 = NBRC 100172</name>
    <dbReference type="NCBI Taxonomy" id="1220589"/>
    <lineage>
        <taxon>Bacteria</taxon>
        <taxon>Bacillati</taxon>
        <taxon>Bacillota</taxon>
        <taxon>Bacilli</taxon>
        <taxon>Bacillales</taxon>
        <taxon>Bacillaceae</taxon>
        <taxon>Lysinibacillus</taxon>
    </lineage>
</organism>
<dbReference type="EMBL" id="JPVP01000055">
    <property type="protein sequence ID" value="KGR84914.1"/>
    <property type="molecule type" value="Genomic_DNA"/>
</dbReference>
<reference evidence="3 4" key="1">
    <citation type="submission" date="2014-02" db="EMBL/GenBank/DDBJ databases">
        <title>Draft genome sequence of Lysinibacillus odysseyi NBRC 100172.</title>
        <authorList>
            <person name="Zhang F."/>
            <person name="Wang G."/>
            <person name="Zhang L."/>
        </authorList>
    </citation>
    <scope>NUCLEOTIDE SEQUENCE [LARGE SCALE GENOMIC DNA]</scope>
    <source>
        <strain evidence="3 4">NBRC 100172</strain>
    </source>
</reference>
<dbReference type="Pfam" id="PF01557">
    <property type="entry name" value="FAA_hydrolase"/>
    <property type="match status" value="1"/>
</dbReference>
<protein>
    <submittedName>
        <fullName evidence="3">2-keto-4-pentenoate hydratase</fullName>
    </submittedName>
</protein>
<dbReference type="Proteomes" id="UP000030437">
    <property type="component" value="Unassembled WGS sequence"/>
</dbReference>
<evidence type="ECO:0000256" key="1">
    <source>
        <dbReference type="ARBA" id="ARBA00023239"/>
    </source>
</evidence>
<dbReference type="GO" id="GO:0008684">
    <property type="term" value="F:2-oxopent-4-enoate hydratase activity"/>
    <property type="evidence" value="ECO:0007669"/>
    <property type="project" value="TreeGrafter"/>
</dbReference>
<dbReference type="eggNOG" id="COG3971">
    <property type="taxonomic scope" value="Bacteria"/>
</dbReference>
<dbReference type="OrthoDB" id="9792137at2"/>